<keyword evidence="3" id="KW-1185">Reference proteome</keyword>
<dbReference type="KEGG" id="alq:C7Y71_004385"/>
<keyword evidence="1" id="KW-0732">Signal</keyword>
<sequence length="346" mass="39766">MRKQVFFLLFFLIAVGLQTLKAQTAKSILQEINTLRLEARGDWQHDSQVKDERGFKGRYLNFVLTGNIGEKFSYAYRQRLNKFSKSSSFFDATDWLYINYSPVKQLTLSAGKQVAAIGGYEYDAPPIDIYFSSEFWYNIPCFQWGVSAEYALGGNDALKLQVTQSPFDGFYDHEDMYGYHLMWSGRHGIWSTLWSANLMEYAPKKYISYISLGNQLQLGRVKLCLDFLNRAANHQTYFFKDCSLVGEVSYKPKDCLNLYAKATYDVNKTHTDADLVIHKGTELTRVGGGVEFYPIKNHDVRLHADYSYAWGKNTNPDGTMQDDQSLVNVGVTWKMNLLSIRLKKKD</sequence>
<dbReference type="Proteomes" id="UP000249375">
    <property type="component" value="Chromosome"/>
</dbReference>
<gene>
    <name evidence="2" type="ORF">C7Y71_004385</name>
</gene>
<feature type="chain" id="PRO_5024420894" evidence="1">
    <location>
        <begin position="23"/>
        <end position="346"/>
    </location>
</feature>
<dbReference type="InterPro" id="IPR010870">
    <property type="entry name" value="Porin_O/P"/>
</dbReference>
<dbReference type="OrthoDB" id="1091018at2"/>
<dbReference type="Pfam" id="PF07396">
    <property type="entry name" value="Porin_O_P"/>
    <property type="match status" value="1"/>
</dbReference>
<dbReference type="RefSeq" id="WP_111898490.1">
    <property type="nucleotide sequence ID" value="NZ_CP033459.1"/>
</dbReference>
<evidence type="ECO:0000313" key="3">
    <source>
        <dbReference type="Proteomes" id="UP000249375"/>
    </source>
</evidence>
<proteinExistence type="predicted"/>
<feature type="signal peptide" evidence="1">
    <location>
        <begin position="1"/>
        <end position="22"/>
    </location>
</feature>
<dbReference type="EMBL" id="CP033459">
    <property type="protein sequence ID" value="QFQ12311.1"/>
    <property type="molecule type" value="Genomic_DNA"/>
</dbReference>
<reference evidence="2 3" key="1">
    <citation type="submission" date="2018-11" db="EMBL/GenBank/DDBJ databases">
        <authorList>
            <person name="Na S.W."/>
            <person name="Baik M."/>
        </authorList>
    </citation>
    <scope>NUCLEOTIDE SEQUENCE [LARGE SCALE GENOMIC DNA]</scope>
    <source>
        <strain evidence="2 3">E39</strain>
    </source>
</reference>
<evidence type="ECO:0000256" key="1">
    <source>
        <dbReference type="SAM" id="SignalP"/>
    </source>
</evidence>
<accession>A0A5P8E5S3</accession>
<protein>
    <submittedName>
        <fullName evidence="2">Porin</fullName>
    </submittedName>
</protein>
<dbReference type="SUPFAM" id="SSF56935">
    <property type="entry name" value="Porins"/>
    <property type="match status" value="1"/>
</dbReference>
<evidence type="ECO:0000313" key="2">
    <source>
        <dbReference type="EMBL" id="QFQ12311.1"/>
    </source>
</evidence>
<dbReference type="AlphaFoldDB" id="A0A5P8E5S3"/>
<organism evidence="2 3">
    <name type="scientific">Pseudoprevotella muciniphila</name>
    <dbReference type="NCBI Taxonomy" id="2133944"/>
    <lineage>
        <taxon>Bacteria</taxon>
        <taxon>Pseudomonadati</taxon>
        <taxon>Bacteroidota</taxon>
        <taxon>Bacteroidia</taxon>
        <taxon>Bacteroidales</taxon>
        <taxon>Prevotellaceae</taxon>
        <taxon>Pseudoprevotella</taxon>
    </lineage>
</organism>
<name>A0A5P8E5S3_9BACT</name>